<sequence>LKSINQDENWLYKQLNKREIKDIDNVFYADWSFDRGIHIIKYK</sequence>
<gene>
    <name evidence="2" type="ORF">BU072_12860</name>
</gene>
<organism evidence="2 3">
    <name type="scientific">Mammaliicoccus vitulinus</name>
    <dbReference type="NCBI Taxonomy" id="71237"/>
    <lineage>
        <taxon>Bacteria</taxon>
        <taxon>Bacillati</taxon>
        <taxon>Bacillota</taxon>
        <taxon>Bacilli</taxon>
        <taxon>Bacillales</taxon>
        <taxon>Staphylococcaceae</taxon>
        <taxon>Mammaliicoccus</taxon>
    </lineage>
</organism>
<reference evidence="2 3" key="1">
    <citation type="journal article" date="2016" name="Front. Microbiol.">
        <title>Comprehensive Phylogenetic Analysis of Bovine Non-aureus Staphylococci Species Based on Whole-Genome Sequencing.</title>
        <authorList>
            <person name="Naushad S."/>
            <person name="Barkema H.W."/>
            <person name="Luby C."/>
            <person name="Condas L.A."/>
            <person name="Nobrega D.B."/>
            <person name="Carson D.A."/>
            <person name="De Buck J."/>
        </authorList>
    </citation>
    <scope>NUCLEOTIDE SEQUENCE [LARGE SCALE GENOMIC DNA]</scope>
    <source>
        <strain evidence="2 3">SNUC 2204</strain>
    </source>
</reference>
<protein>
    <submittedName>
        <fullName evidence="2">DUF421 domain-containing protein</fullName>
    </submittedName>
</protein>
<feature type="domain" description="YetF C-terminal" evidence="1">
    <location>
        <begin position="1"/>
        <end position="32"/>
    </location>
</feature>
<evidence type="ECO:0000313" key="2">
    <source>
        <dbReference type="EMBL" id="PTI27751.1"/>
    </source>
</evidence>
<accession>A0A2T4PQB9</accession>
<dbReference type="Pfam" id="PF04239">
    <property type="entry name" value="DUF421"/>
    <property type="match status" value="1"/>
</dbReference>
<feature type="non-terminal residue" evidence="2">
    <location>
        <position position="1"/>
    </location>
</feature>
<proteinExistence type="predicted"/>
<name>A0A2T4PQB9_9STAP</name>
<dbReference type="InterPro" id="IPR007353">
    <property type="entry name" value="DUF421"/>
</dbReference>
<comment type="caution">
    <text evidence="2">The sequence shown here is derived from an EMBL/GenBank/DDBJ whole genome shotgun (WGS) entry which is preliminary data.</text>
</comment>
<dbReference type="Proteomes" id="UP000241209">
    <property type="component" value="Unassembled WGS sequence"/>
</dbReference>
<dbReference type="InterPro" id="IPR023090">
    <property type="entry name" value="UPF0702_alpha/beta_dom_sf"/>
</dbReference>
<dbReference type="Gene3D" id="3.30.240.20">
    <property type="entry name" value="bsu07140 like domains"/>
    <property type="match status" value="1"/>
</dbReference>
<evidence type="ECO:0000313" key="3">
    <source>
        <dbReference type="Proteomes" id="UP000241209"/>
    </source>
</evidence>
<dbReference type="AlphaFoldDB" id="A0A2T4PQB9"/>
<dbReference type="EMBL" id="PZFK01000044">
    <property type="protein sequence ID" value="PTI27751.1"/>
    <property type="molecule type" value="Genomic_DNA"/>
</dbReference>
<evidence type="ECO:0000259" key="1">
    <source>
        <dbReference type="Pfam" id="PF04239"/>
    </source>
</evidence>